<gene>
    <name evidence="3" type="primary">teaD</name>
    <name evidence="3" type="ORF">CLMAG_17510</name>
</gene>
<dbReference type="InterPro" id="IPR006015">
    <property type="entry name" value="Universal_stress_UspA"/>
</dbReference>
<dbReference type="PATRIC" id="fig|1121326.3.peg.1733"/>
<dbReference type="PANTHER" id="PTHR46268">
    <property type="entry name" value="STRESS RESPONSE PROTEIN NHAX"/>
    <property type="match status" value="1"/>
</dbReference>
<dbReference type="OrthoDB" id="9794782at2"/>
<evidence type="ECO:0000259" key="2">
    <source>
        <dbReference type="Pfam" id="PF00582"/>
    </source>
</evidence>
<reference evidence="3 4" key="1">
    <citation type="submission" date="2016-04" db="EMBL/GenBank/DDBJ databases">
        <title>Genome sequence of Clostridium magnum DSM 2767.</title>
        <authorList>
            <person name="Poehlein A."/>
            <person name="Uhlig R."/>
            <person name="Fischer R."/>
            <person name="Bahl H."/>
            <person name="Daniel R."/>
        </authorList>
    </citation>
    <scope>NUCLEOTIDE SEQUENCE [LARGE SCALE GENOMIC DNA]</scope>
    <source>
        <strain evidence="3 4">DSM 2767</strain>
    </source>
</reference>
<comment type="caution">
    <text evidence="3">The sequence shown here is derived from an EMBL/GenBank/DDBJ whole genome shotgun (WGS) entry which is preliminary data.</text>
</comment>
<evidence type="ECO:0000256" key="1">
    <source>
        <dbReference type="ARBA" id="ARBA00008791"/>
    </source>
</evidence>
<proteinExistence type="inferred from homology"/>
<dbReference type="PRINTS" id="PR01438">
    <property type="entry name" value="UNVRSLSTRESS"/>
</dbReference>
<dbReference type="CDD" id="cd00293">
    <property type="entry name" value="USP-like"/>
    <property type="match status" value="1"/>
</dbReference>
<dbReference type="Proteomes" id="UP000076603">
    <property type="component" value="Unassembled WGS sequence"/>
</dbReference>
<dbReference type="PANTHER" id="PTHR46268:SF6">
    <property type="entry name" value="UNIVERSAL STRESS PROTEIN UP12"/>
    <property type="match status" value="1"/>
</dbReference>
<dbReference type="STRING" id="1121326.CLMAG_17510"/>
<organism evidence="3 4">
    <name type="scientific">Clostridium magnum DSM 2767</name>
    <dbReference type="NCBI Taxonomy" id="1121326"/>
    <lineage>
        <taxon>Bacteria</taxon>
        <taxon>Bacillati</taxon>
        <taxon>Bacillota</taxon>
        <taxon>Clostridia</taxon>
        <taxon>Eubacteriales</taxon>
        <taxon>Clostridiaceae</taxon>
        <taxon>Clostridium</taxon>
    </lineage>
</organism>
<dbReference type="InterPro" id="IPR014729">
    <property type="entry name" value="Rossmann-like_a/b/a_fold"/>
</dbReference>
<dbReference type="AlphaFoldDB" id="A0A161WJN5"/>
<keyword evidence="4" id="KW-1185">Reference proteome</keyword>
<feature type="domain" description="UspA" evidence="2">
    <location>
        <begin position="1"/>
        <end position="139"/>
    </location>
</feature>
<comment type="similarity">
    <text evidence="1">Belongs to the universal stress protein A family.</text>
</comment>
<evidence type="ECO:0000313" key="4">
    <source>
        <dbReference type="Proteomes" id="UP000076603"/>
    </source>
</evidence>
<dbReference type="Gene3D" id="3.40.50.620">
    <property type="entry name" value="HUPs"/>
    <property type="match status" value="1"/>
</dbReference>
<protein>
    <submittedName>
        <fullName evidence="3">TRAP-T-associated universal stress protein TeaD</fullName>
    </submittedName>
</protein>
<accession>A0A161WJN5</accession>
<evidence type="ECO:0000313" key="3">
    <source>
        <dbReference type="EMBL" id="KZL91945.1"/>
    </source>
</evidence>
<sequence>MYNNILLSVDGSEHSLRATQEAIKIASLVDKCMIEVVVVVDFSQSKSEVLHSQGKEELEMSRGKKLLPIEEKLKSSNLSYELKILRGEPGPTIIDYANKGNFQLVVVGSRGLNSLQEMVLGSVSHKVAKRVQCPVLIVK</sequence>
<dbReference type="SUPFAM" id="SSF52402">
    <property type="entry name" value="Adenine nucleotide alpha hydrolases-like"/>
    <property type="match status" value="1"/>
</dbReference>
<name>A0A161WJN5_9CLOT</name>
<dbReference type="EMBL" id="LWAE01000002">
    <property type="protein sequence ID" value="KZL91945.1"/>
    <property type="molecule type" value="Genomic_DNA"/>
</dbReference>
<dbReference type="InterPro" id="IPR006016">
    <property type="entry name" value="UspA"/>
</dbReference>
<dbReference type="RefSeq" id="WP_066620952.1">
    <property type="nucleotide sequence ID" value="NZ_FQXL01000004.1"/>
</dbReference>
<dbReference type="Pfam" id="PF00582">
    <property type="entry name" value="Usp"/>
    <property type="match status" value="1"/>
</dbReference>